<dbReference type="PATRIC" id="fig|1354255.3.peg.4507"/>
<dbReference type="InterPro" id="IPR013359">
    <property type="entry name" value="Pilus_4B_PilN"/>
</dbReference>
<dbReference type="InterPro" id="IPR011514">
    <property type="entry name" value="Secretin_N_2"/>
</dbReference>
<feature type="domain" description="Type II/III secretion system secretin-like" evidence="5">
    <location>
        <begin position="339"/>
        <end position="507"/>
    </location>
</feature>
<dbReference type="InterPro" id="IPR050810">
    <property type="entry name" value="Bact_Secretion_Sys_Channel"/>
</dbReference>
<dbReference type="GO" id="GO:0009297">
    <property type="term" value="P:pilus assembly"/>
    <property type="evidence" value="ECO:0007669"/>
    <property type="project" value="InterPro"/>
</dbReference>
<sequence length="508" mass="53868">MDTVDTDQTTARNKMKNVSLGKPVQEITTQWINPVPLNQAAMTKEALPGCAVTLTRPGEISLADVSAFITQTCRVPVVITPDAQGSGMTAGATEKINGPLPVPVPDGSGMVPLNQMGGSVAPPKMVTSGNTLRGINWQGSLSGLLDHVTTRLGLSWRYEQGRVAIFYLDTRSFPIRFQDSKTQFTSRSVYGSSSGGSSSDGASTEGNSSQTTITDMNTNRYKEIEDTVKSMLTPGTGRMSISTGLLTVTDTSRVLNAVQTFIEGRNIELTRQVVLNVKVYSVTKKRQDQMGIDLDAIFKSGSVGLSLGNTMAGTASSAMTGGINILDGKFANSSAFIHALAQQANVSVVTQSASTTTNMSPVRVQVVTQQDYISQVSSENTANVGSSTSVEKATISTGFNMTLLPYIQPASDQMELQYSISMSDDPDMQPEKVGEVTLKLPKTKMHNFAQSTILRSGQTLLLSGHNQESNSVNRQGVGSPGFFGLGGGVNGENNDAILVILITPTLLG</sequence>
<keyword evidence="3" id="KW-0472">Membrane</keyword>
<evidence type="ECO:0000259" key="6">
    <source>
        <dbReference type="Pfam" id="PF07655"/>
    </source>
</evidence>
<evidence type="ECO:0000256" key="2">
    <source>
        <dbReference type="ARBA" id="ARBA00022729"/>
    </source>
</evidence>
<evidence type="ECO:0000256" key="3">
    <source>
        <dbReference type="ARBA" id="ARBA00023136"/>
    </source>
</evidence>
<comment type="subcellular location">
    <subcellularLocation>
        <location evidence="1">Membrane</location>
    </subcellularLocation>
</comment>
<protein>
    <submittedName>
        <fullName evidence="7">PilN family conjugative transfer lipoprotein</fullName>
    </submittedName>
</protein>
<evidence type="ECO:0000256" key="4">
    <source>
        <dbReference type="SAM" id="MobiDB-lite"/>
    </source>
</evidence>
<dbReference type="Proteomes" id="UP000078286">
    <property type="component" value="Unassembled WGS sequence"/>
</dbReference>
<evidence type="ECO:0000259" key="5">
    <source>
        <dbReference type="Pfam" id="PF00263"/>
    </source>
</evidence>
<dbReference type="EMBL" id="LXEO01000070">
    <property type="protein sequence ID" value="OAT14691.1"/>
    <property type="molecule type" value="Genomic_DNA"/>
</dbReference>
<reference evidence="7 8" key="1">
    <citation type="submission" date="2016-04" db="EMBL/GenBank/DDBJ databases">
        <title>ATOL: Assembling a taxonomically balanced genome-scale reconstruction of the evolutionary history of the Enterobacteriaceae.</title>
        <authorList>
            <person name="Plunkett G.III."/>
            <person name="Neeno-Eckwall E.C."/>
            <person name="Glasner J.D."/>
            <person name="Perna N.T."/>
        </authorList>
    </citation>
    <scope>NUCLEOTIDE SEQUENCE [LARGE SCALE GENOMIC DNA]</scope>
    <source>
        <strain evidence="7 8">ATCC 51607</strain>
    </source>
</reference>
<evidence type="ECO:0000313" key="7">
    <source>
        <dbReference type="EMBL" id="OAT14691.1"/>
    </source>
</evidence>
<evidence type="ECO:0000256" key="1">
    <source>
        <dbReference type="ARBA" id="ARBA00004370"/>
    </source>
</evidence>
<dbReference type="GO" id="GO:0019867">
    <property type="term" value="C:outer membrane"/>
    <property type="evidence" value="ECO:0007669"/>
    <property type="project" value="InterPro"/>
</dbReference>
<dbReference type="Pfam" id="PF07655">
    <property type="entry name" value="Secretin_N_2"/>
    <property type="match status" value="1"/>
</dbReference>
<name>A0A1B7HGC6_9ENTR</name>
<accession>A0A1B7HGC6</accession>
<keyword evidence="8" id="KW-1185">Reference proteome</keyword>
<proteinExistence type="predicted"/>
<dbReference type="InterPro" id="IPR004846">
    <property type="entry name" value="T2SS/T3SS_dom"/>
</dbReference>
<dbReference type="AlphaFoldDB" id="A0A1B7HGC6"/>
<feature type="compositionally biased region" description="Polar residues" evidence="4">
    <location>
        <begin position="207"/>
        <end position="219"/>
    </location>
</feature>
<dbReference type="PANTHER" id="PTHR30332:SF24">
    <property type="entry name" value="SECRETIN GSPD-RELATED"/>
    <property type="match status" value="1"/>
</dbReference>
<feature type="domain" description="Secretin N-terminal" evidence="6">
    <location>
        <begin position="183"/>
        <end position="243"/>
    </location>
</feature>
<dbReference type="GO" id="GO:0009306">
    <property type="term" value="P:protein secretion"/>
    <property type="evidence" value="ECO:0007669"/>
    <property type="project" value="InterPro"/>
</dbReference>
<comment type="caution">
    <text evidence="7">The sequence shown here is derived from an EMBL/GenBank/DDBJ whole genome shotgun (WGS) entry which is preliminary data.</text>
</comment>
<organism evidence="7 8">
    <name type="scientific">Buttiauxella noackiae ATCC 51607</name>
    <dbReference type="NCBI Taxonomy" id="1354255"/>
    <lineage>
        <taxon>Bacteria</taxon>
        <taxon>Pseudomonadati</taxon>
        <taxon>Pseudomonadota</taxon>
        <taxon>Gammaproteobacteria</taxon>
        <taxon>Enterobacterales</taxon>
        <taxon>Enterobacteriaceae</taxon>
        <taxon>Buttiauxella</taxon>
    </lineage>
</organism>
<gene>
    <name evidence="7" type="ORF">M979_4377</name>
</gene>
<dbReference type="Pfam" id="PF00263">
    <property type="entry name" value="Secretin"/>
    <property type="match status" value="1"/>
</dbReference>
<keyword evidence="2" id="KW-0732">Signal</keyword>
<feature type="region of interest" description="Disordered" evidence="4">
    <location>
        <begin position="186"/>
        <end position="220"/>
    </location>
</feature>
<evidence type="ECO:0000313" key="8">
    <source>
        <dbReference type="Proteomes" id="UP000078286"/>
    </source>
</evidence>
<keyword evidence="7" id="KW-0449">Lipoprotein</keyword>
<dbReference type="PANTHER" id="PTHR30332">
    <property type="entry name" value="PROBABLE GENERAL SECRETION PATHWAY PROTEIN D"/>
    <property type="match status" value="1"/>
</dbReference>
<feature type="compositionally biased region" description="Low complexity" evidence="4">
    <location>
        <begin position="186"/>
        <end position="206"/>
    </location>
</feature>
<dbReference type="NCBIfam" id="TIGR02520">
    <property type="entry name" value="pilus_B_mal_scr"/>
    <property type="match status" value="1"/>
</dbReference>